<evidence type="ECO:0000256" key="5">
    <source>
        <dbReference type="ARBA" id="ARBA00022723"/>
    </source>
</evidence>
<organism evidence="11 12">
    <name type="scientific">Aquatica leii</name>
    <dbReference type="NCBI Taxonomy" id="1421715"/>
    <lineage>
        <taxon>Eukaryota</taxon>
        <taxon>Metazoa</taxon>
        <taxon>Ecdysozoa</taxon>
        <taxon>Arthropoda</taxon>
        <taxon>Hexapoda</taxon>
        <taxon>Insecta</taxon>
        <taxon>Pterygota</taxon>
        <taxon>Neoptera</taxon>
        <taxon>Endopterygota</taxon>
        <taxon>Coleoptera</taxon>
        <taxon>Polyphaga</taxon>
        <taxon>Elateriformia</taxon>
        <taxon>Elateroidea</taxon>
        <taxon>Lampyridae</taxon>
        <taxon>Luciolinae</taxon>
        <taxon>Aquatica</taxon>
    </lineage>
</organism>
<evidence type="ECO:0008006" key="13">
    <source>
        <dbReference type="Google" id="ProtNLM"/>
    </source>
</evidence>
<reference evidence="12" key="1">
    <citation type="submission" date="2023-01" db="EMBL/GenBank/DDBJ databases">
        <title>Key to firefly adult light organ development and bioluminescence: homeobox transcription factors regulate luciferase expression and transportation to peroxisome.</title>
        <authorList>
            <person name="Fu X."/>
        </authorList>
    </citation>
    <scope>NUCLEOTIDE SEQUENCE [LARGE SCALE GENOMIC DNA]</scope>
</reference>
<keyword evidence="7" id="KW-0862">Zinc</keyword>
<evidence type="ECO:0000256" key="6">
    <source>
        <dbReference type="ARBA" id="ARBA00022801"/>
    </source>
</evidence>
<dbReference type="InterPro" id="IPR042089">
    <property type="entry name" value="Peptidase_M13_dom_2"/>
</dbReference>
<dbReference type="GO" id="GO:0046872">
    <property type="term" value="F:metal ion binding"/>
    <property type="evidence" value="ECO:0007669"/>
    <property type="project" value="UniProtKB-KW"/>
</dbReference>
<dbReference type="EMBL" id="JARPUR010000006">
    <property type="protein sequence ID" value="KAK4874492.1"/>
    <property type="molecule type" value="Genomic_DNA"/>
</dbReference>
<dbReference type="GO" id="GO:0005886">
    <property type="term" value="C:plasma membrane"/>
    <property type="evidence" value="ECO:0007669"/>
    <property type="project" value="UniProtKB-SubCell"/>
</dbReference>
<evidence type="ECO:0000256" key="8">
    <source>
        <dbReference type="ARBA" id="ARBA00023049"/>
    </source>
</evidence>
<keyword evidence="4" id="KW-0645">Protease</keyword>
<evidence type="ECO:0000313" key="11">
    <source>
        <dbReference type="EMBL" id="KAK4874492.1"/>
    </source>
</evidence>
<evidence type="ECO:0000313" key="12">
    <source>
        <dbReference type="Proteomes" id="UP001353858"/>
    </source>
</evidence>
<evidence type="ECO:0000259" key="10">
    <source>
        <dbReference type="Pfam" id="PF05649"/>
    </source>
</evidence>
<dbReference type="GO" id="GO:0004222">
    <property type="term" value="F:metalloendopeptidase activity"/>
    <property type="evidence" value="ECO:0007669"/>
    <property type="project" value="InterPro"/>
</dbReference>
<dbReference type="CDD" id="cd08662">
    <property type="entry name" value="M13"/>
    <property type="match status" value="1"/>
</dbReference>
<proteinExistence type="inferred from homology"/>
<evidence type="ECO:0000256" key="3">
    <source>
        <dbReference type="ARBA" id="ARBA00007357"/>
    </source>
</evidence>
<comment type="caution">
    <text evidence="11">The sequence shown here is derived from an EMBL/GenBank/DDBJ whole genome shotgun (WGS) entry which is preliminary data.</text>
</comment>
<keyword evidence="5" id="KW-0479">Metal-binding</keyword>
<dbReference type="Gene3D" id="3.40.390.10">
    <property type="entry name" value="Collagenase (Catalytic Domain)"/>
    <property type="match status" value="1"/>
</dbReference>
<dbReference type="InterPro" id="IPR024079">
    <property type="entry name" value="MetalloPept_cat_dom_sf"/>
</dbReference>
<comment type="subcellular location">
    <subcellularLocation>
        <location evidence="2">Cell membrane</location>
        <topology evidence="2">Single-pass type II membrane protein</topology>
    </subcellularLocation>
</comment>
<dbReference type="InterPro" id="IPR018497">
    <property type="entry name" value="Peptidase_M13_C"/>
</dbReference>
<dbReference type="InterPro" id="IPR000718">
    <property type="entry name" value="Peptidase_M13"/>
</dbReference>
<gene>
    <name evidence="11" type="ORF">RN001_013852</name>
</gene>
<evidence type="ECO:0000259" key="9">
    <source>
        <dbReference type="Pfam" id="PF01431"/>
    </source>
</evidence>
<keyword evidence="12" id="KW-1185">Reference proteome</keyword>
<evidence type="ECO:0000256" key="2">
    <source>
        <dbReference type="ARBA" id="ARBA00004401"/>
    </source>
</evidence>
<dbReference type="PANTHER" id="PTHR11733">
    <property type="entry name" value="ZINC METALLOPROTEASE FAMILY M13 NEPRILYSIN-RELATED"/>
    <property type="match status" value="1"/>
</dbReference>
<dbReference type="GO" id="GO:0016485">
    <property type="term" value="P:protein processing"/>
    <property type="evidence" value="ECO:0007669"/>
    <property type="project" value="TreeGrafter"/>
</dbReference>
<feature type="domain" description="Peptidase M13 C-terminal" evidence="9">
    <location>
        <begin position="459"/>
        <end position="643"/>
    </location>
</feature>
<accession>A0AAN7PS98</accession>
<keyword evidence="8" id="KW-0482">Metalloprotease</keyword>
<dbReference type="Pfam" id="PF05649">
    <property type="entry name" value="Peptidase_M13_N"/>
    <property type="match status" value="1"/>
</dbReference>
<dbReference type="Gene3D" id="1.10.1380.10">
    <property type="entry name" value="Neutral endopeptidase , domain2"/>
    <property type="match status" value="1"/>
</dbReference>
<dbReference type="Proteomes" id="UP001353858">
    <property type="component" value="Unassembled WGS sequence"/>
</dbReference>
<dbReference type="AlphaFoldDB" id="A0AAN7PS98"/>
<name>A0AAN7PS98_9COLE</name>
<comment type="similarity">
    <text evidence="3">Belongs to the peptidase M13 family.</text>
</comment>
<feature type="domain" description="Peptidase M13 N-terminal" evidence="10">
    <location>
        <begin position="22"/>
        <end position="397"/>
    </location>
</feature>
<dbReference type="InterPro" id="IPR008753">
    <property type="entry name" value="Peptidase_M13_N"/>
</dbReference>
<dbReference type="PANTHER" id="PTHR11733:SF224">
    <property type="entry name" value="NEPRILYSIN-2"/>
    <property type="match status" value="1"/>
</dbReference>
<sequence length="648" mass="75879">MLKQHKESDDLFSWINKSHSACNDFYGFACDPWMRTSTVPDNQPVWNKWEVTSNKLIDRLEQMLRNNINKSKSAYLHVAQNIYKACVNSTLEARYVNELKALIKSLNGWPIVTPRWRENGYDWEVVVAKIIRLLGIHPLFKIHVFVDLQNTSQYSLYLEPGELNLPQIIFNSVDTYATLLEAYEQWMYNTINYLYPNAKNKYKHDIKNIIKFEKELAKLLLHKNKFEKIYISDLTKDIPLNWKGVYERIFHNTSVPSSYNKKIVLRNRMYLKKLVELISSTKKNIVANYIIWSVVKSLSRDTTAYMKNLSFKMDNIVYGIKEDLPHSHECVKKVITYMDSYLIKDYTNTYIHPQTINSANLMLKSIKTQFVKTLKKNTWLDHETKNLAIEKIAAIRYIMVAPKWIENKSFDEEFQKVKILPNNHFLNIIQLRALKSKLEFESLHQKVVFKWTDSLFEVNAFYNVLQNTVFIPVGLLEPPFFNVSAPLAVNYGALGTLIGHEISHALDTSGRHADKNGNVVNWWSQTAANTYEEKVSCFHQQYHKHNASDDFMLGENIADNVGLKLSFNALWAVENTKVHKYRNLKRYADQIFFISYAQIWCEISNNKLINIGEHPPVRIRVQETLQNSKDFLNVFHCEKTNEIQCSLW</sequence>
<dbReference type="Pfam" id="PF01431">
    <property type="entry name" value="Peptidase_M13"/>
    <property type="match status" value="1"/>
</dbReference>
<keyword evidence="6" id="KW-0378">Hydrolase</keyword>
<protein>
    <recommendedName>
        <fullName evidence="13">Endothelin-converting enzyme 1</fullName>
    </recommendedName>
</protein>
<evidence type="ECO:0000256" key="4">
    <source>
        <dbReference type="ARBA" id="ARBA00022670"/>
    </source>
</evidence>
<comment type="cofactor">
    <cofactor evidence="1">
        <name>Zn(2+)</name>
        <dbReference type="ChEBI" id="CHEBI:29105"/>
    </cofactor>
</comment>
<dbReference type="PRINTS" id="PR00786">
    <property type="entry name" value="NEPRILYSIN"/>
</dbReference>
<dbReference type="SUPFAM" id="SSF55486">
    <property type="entry name" value="Metalloproteases ('zincins'), catalytic domain"/>
    <property type="match status" value="1"/>
</dbReference>
<evidence type="ECO:0000256" key="1">
    <source>
        <dbReference type="ARBA" id="ARBA00001947"/>
    </source>
</evidence>
<evidence type="ECO:0000256" key="7">
    <source>
        <dbReference type="ARBA" id="ARBA00022833"/>
    </source>
</evidence>
<dbReference type="PROSITE" id="PS51885">
    <property type="entry name" value="NEPRILYSIN"/>
    <property type="match status" value="1"/>
</dbReference>